<sequence length="185" mass="19472">MTKIAVISGSVRPASVGGPVAQWVADKANTVEGVQAEVLDLASFNLPIFAEELPPMMAPAKDPAAVKWNEALASYDAYIFVTPEYNHSIPGALKNAIDFITPSVLANKAVGLVGYSFSAGHRPIEALRLILANFTTGVVGAQVNLHLATDFENMSSFAPAAFHDAEVPAMVQAIVAQDQALAALR</sequence>
<dbReference type="InterPro" id="IPR050712">
    <property type="entry name" value="NAD(P)H-dep_reductase"/>
</dbReference>
<dbReference type="GO" id="GO:0010181">
    <property type="term" value="F:FMN binding"/>
    <property type="evidence" value="ECO:0007669"/>
    <property type="project" value="TreeGrafter"/>
</dbReference>
<dbReference type="OrthoDB" id="9812295at2"/>
<name>A0A1G9X8T7_9ACTO</name>
<dbReference type="Gene3D" id="3.40.50.360">
    <property type="match status" value="1"/>
</dbReference>
<dbReference type="EMBL" id="FNHU01000009">
    <property type="protein sequence ID" value="SDM93138.1"/>
    <property type="molecule type" value="Genomic_DNA"/>
</dbReference>
<dbReference type="PANTHER" id="PTHR30543:SF21">
    <property type="entry name" value="NAD(P)H-DEPENDENT FMN REDUCTASE LOT6"/>
    <property type="match status" value="1"/>
</dbReference>
<dbReference type="Pfam" id="PF03358">
    <property type="entry name" value="FMN_red"/>
    <property type="match status" value="1"/>
</dbReference>
<dbReference type="SUPFAM" id="SSF52218">
    <property type="entry name" value="Flavoproteins"/>
    <property type="match status" value="1"/>
</dbReference>
<evidence type="ECO:0000313" key="3">
    <source>
        <dbReference type="Proteomes" id="UP000199671"/>
    </source>
</evidence>
<feature type="domain" description="NADPH-dependent FMN reductase-like" evidence="1">
    <location>
        <begin position="2"/>
        <end position="149"/>
    </location>
</feature>
<evidence type="ECO:0000259" key="1">
    <source>
        <dbReference type="Pfam" id="PF03358"/>
    </source>
</evidence>
<dbReference type="GO" id="GO:0016491">
    <property type="term" value="F:oxidoreductase activity"/>
    <property type="evidence" value="ECO:0007669"/>
    <property type="project" value="InterPro"/>
</dbReference>
<dbReference type="Proteomes" id="UP000199671">
    <property type="component" value="Unassembled WGS sequence"/>
</dbReference>
<evidence type="ECO:0000313" key="2">
    <source>
        <dbReference type="EMBL" id="SDM93138.1"/>
    </source>
</evidence>
<proteinExistence type="predicted"/>
<protein>
    <submittedName>
        <fullName evidence="2">NAD(P)H-dependent FMN reductase</fullName>
    </submittedName>
</protein>
<dbReference type="InterPro" id="IPR029039">
    <property type="entry name" value="Flavoprotein-like_sf"/>
</dbReference>
<gene>
    <name evidence="2" type="ORF">SAMN04487766_10938</name>
</gene>
<dbReference type="GO" id="GO:0005829">
    <property type="term" value="C:cytosol"/>
    <property type="evidence" value="ECO:0007669"/>
    <property type="project" value="TreeGrafter"/>
</dbReference>
<dbReference type="AlphaFoldDB" id="A0A1G9X8T7"/>
<dbReference type="InterPro" id="IPR005025">
    <property type="entry name" value="FMN_Rdtase-like_dom"/>
</dbReference>
<dbReference type="PANTHER" id="PTHR30543">
    <property type="entry name" value="CHROMATE REDUCTASE"/>
    <property type="match status" value="1"/>
</dbReference>
<reference evidence="2 3" key="1">
    <citation type="submission" date="2016-10" db="EMBL/GenBank/DDBJ databases">
        <authorList>
            <person name="de Groot N.N."/>
        </authorList>
    </citation>
    <scope>NUCLEOTIDE SEQUENCE [LARGE SCALE GENOMIC DNA]</scope>
    <source>
        <strain evidence="2 3">KPR-7B</strain>
    </source>
</reference>
<dbReference type="RefSeq" id="WP_092610902.1">
    <property type="nucleotide sequence ID" value="NZ_FNHU01000009.1"/>
</dbReference>
<organism evidence="2 3">
    <name type="scientific">Actinomyces ruminicola</name>
    <dbReference type="NCBI Taxonomy" id="332524"/>
    <lineage>
        <taxon>Bacteria</taxon>
        <taxon>Bacillati</taxon>
        <taxon>Actinomycetota</taxon>
        <taxon>Actinomycetes</taxon>
        <taxon>Actinomycetales</taxon>
        <taxon>Actinomycetaceae</taxon>
        <taxon>Actinomyces</taxon>
    </lineage>
</organism>
<accession>A0A1G9X8T7</accession>